<accession>A0A292ZIQ8</accession>
<dbReference type="EMBL" id="BEWI01000032">
    <property type="protein sequence ID" value="GAY22816.1"/>
    <property type="molecule type" value="Genomic_DNA"/>
</dbReference>
<evidence type="ECO:0000313" key="2">
    <source>
        <dbReference type="Proteomes" id="UP000221538"/>
    </source>
</evidence>
<sequence length="66" mass="7382">MLDEIPKHAGQAYLLFVRKAVATKPNDTMIEPRRAHLSYLTLVELLEVETNDVGSKSIGGWNDLES</sequence>
<reference evidence="1 2" key="2">
    <citation type="journal article" date="2013" name="Environ. Sci. Technol.">
        <title>The 4-tert-butylphenol-utilizing bacterium Sphingobium fuliginis OMI can degrade bisphenols via phenolic ring hydroxylation and meta-cleavage pathway.</title>
        <authorList>
            <person name="Ogata Y."/>
            <person name="Goda S."/>
            <person name="Toyama T."/>
            <person name="Sei K."/>
            <person name="Ike M."/>
        </authorList>
    </citation>
    <scope>NUCLEOTIDE SEQUENCE [LARGE SCALE GENOMIC DNA]</scope>
    <source>
        <strain evidence="1 2">OMI</strain>
    </source>
</reference>
<dbReference type="AlphaFoldDB" id="A0A292ZIQ8"/>
<reference evidence="1 2" key="1">
    <citation type="journal article" date="2013" name="Biodegradation">
        <title>Occurrence of 4-tert-butylphenol (4-t-BP) biodegradation in an aquatic sample caused by the presence of Spirodela polyrrhiza and isolation of a 4-t-BP-utilizing bacterium.</title>
        <authorList>
            <person name="Ogata Y."/>
            <person name="Toyama T."/>
            <person name="Yu N."/>
            <person name="Wang X."/>
            <person name="Sei K."/>
            <person name="Ike M."/>
        </authorList>
    </citation>
    <scope>NUCLEOTIDE SEQUENCE [LARGE SCALE GENOMIC DNA]</scope>
    <source>
        <strain evidence="1 2">OMI</strain>
    </source>
</reference>
<protein>
    <submittedName>
        <fullName evidence="1">Uncharacterized protein</fullName>
    </submittedName>
</protein>
<dbReference type="Proteomes" id="UP000221538">
    <property type="component" value="Unassembled WGS sequence"/>
</dbReference>
<gene>
    <name evidence="1" type="ORF">SFOMI_3378</name>
</gene>
<organism evidence="1 2">
    <name type="scientific">Sphingobium fuliginis (strain ATCC 27551)</name>
    <dbReference type="NCBI Taxonomy" id="336203"/>
    <lineage>
        <taxon>Bacteria</taxon>
        <taxon>Pseudomonadati</taxon>
        <taxon>Pseudomonadota</taxon>
        <taxon>Alphaproteobacteria</taxon>
        <taxon>Sphingomonadales</taxon>
        <taxon>Sphingomonadaceae</taxon>
        <taxon>Sphingobium</taxon>
    </lineage>
</organism>
<evidence type="ECO:0000313" key="1">
    <source>
        <dbReference type="EMBL" id="GAY22816.1"/>
    </source>
</evidence>
<name>A0A292ZIQ8_SPHSA</name>
<comment type="caution">
    <text evidence="1">The sequence shown here is derived from an EMBL/GenBank/DDBJ whole genome shotgun (WGS) entry which is preliminary data.</text>
</comment>
<proteinExistence type="predicted"/>